<sequence length="161" mass="18896">MDNSELTPEALSALERLKRRQQIDRSNSQGASEAAESQASYSRASSSTFSDQRVSEVHAKREEDPTQKLTELTEEEIEAEVQRLSKLSYKERQYELYKKKHNIVITPMTPEELKEYEEDLWEKFKKSRKPWQKKKSDEEMKEEFEAWKKKHLVGKAVPTSA</sequence>
<gene>
    <name evidence="2" type="ORF">POBO1169_LOCUS2005</name>
</gene>
<feature type="region of interest" description="Disordered" evidence="1">
    <location>
        <begin position="1"/>
        <end position="72"/>
    </location>
</feature>
<evidence type="ECO:0000313" key="2">
    <source>
        <dbReference type="EMBL" id="CAD8651473.1"/>
    </source>
</evidence>
<dbReference type="AlphaFoldDB" id="A0A7S0QVH9"/>
<organism evidence="2">
    <name type="scientific">Pyramimonas obovata</name>
    <dbReference type="NCBI Taxonomy" id="1411642"/>
    <lineage>
        <taxon>Eukaryota</taxon>
        <taxon>Viridiplantae</taxon>
        <taxon>Chlorophyta</taxon>
        <taxon>Pyramimonadophyceae</taxon>
        <taxon>Pyramimonadales</taxon>
        <taxon>Pyramimonadaceae</taxon>
        <taxon>Pyramimonas</taxon>
        <taxon>Pyramimonas incertae sedis</taxon>
    </lineage>
</organism>
<proteinExistence type="predicted"/>
<reference evidence="2" key="1">
    <citation type="submission" date="2021-01" db="EMBL/GenBank/DDBJ databases">
        <authorList>
            <person name="Corre E."/>
            <person name="Pelletier E."/>
            <person name="Niang G."/>
            <person name="Scheremetjew M."/>
            <person name="Finn R."/>
            <person name="Kale V."/>
            <person name="Holt S."/>
            <person name="Cochrane G."/>
            <person name="Meng A."/>
            <person name="Brown T."/>
            <person name="Cohen L."/>
        </authorList>
    </citation>
    <scope>NUCLEOTIDE SEQUENCE</scope>
    <source>
        <strain evidence="2">CCMP722</strain>
    </source>
</reference>
<feature type="compositionally biased region" description="Basic and acidic residues" evidence="1">
    <location>
        <begin position="53"/>
        <end position="66"/>
    </location>
</feature>
<name>A0A7S0QVH9_9CHLO</name>
<dbReference type="EMBL" id="HBFA01003978">
    <property type="protein sequence ID" value="CAD8651473.1"/>
    <property type="molecule type" value="Transcribed_RNA"/>
</dbReference>
<evidence type="ECO:0000256" key="1">
    <source>
        <dbReference type="SAM" id="MobiDB-lite"/>
    </source>
</evidence>
<accession>A0A7S0QVH9</accession>
<feature type="compositionally biased region" description="Low complexity" evidence="1">
    <location>
        <begin position="26"/>
        <end position="50"/>
    </location>
</feature>
<protein>
    <submittedName>
        <fullName evidence="2">Uncharacterized protein</fullName>
    </submittedName>
</protein>